<dbReference type="Proteomes" id="UP001501231">
    <property type="component" value="Unassembled WGS sequence"/>
</dbReference>
<gene>
    <name evidence="3" type="ORF">GCM10010191_56630</name>
</gene>
<evidence type="ECO:0000313" key="4">
    <source>
        <dbReference type="Proteomes" id="UP001501231"/>
    </source>
</evidence>
<keyword evidence="4" id="KW-1185">Reference proteome</keyword>
<evidence type="ECO:0000256" key="1">
    <source>
        <dbReference type="SAM" id="MobiDB-lite"/>
    </source>
</evidence>
<evidence type="ECO:0000256" key="2">
    <source>
        <dbReference type="SAM" id="Phobius"/>
    </source>
</evidence>
<evidence type="ECO:0000313" key="3">
    <source>
        <dbReference type="EMBL" id="GAA2434763.1"/>
    </source>
</evidence>
<feature type="compositionally biased region" description="Pro residues" evidence="1">
    <location>
        <begin position="125"/>
        <end position="140"/>
    </location>
</feature>
<keyword evidence="2" id="KW-0812">Transmembrane</keyword>
<organism evidence="3 4">
    <name type="scientific">Actinomadura vinacea</name>
    <dbReference type="NCBI Taxonomy" id="115336"/>
    <lineage>
        <taxon>Bacteria</taxon>
        <taxon>Bacillati</taxon>
        <taxon>Actinomycetota</taxon>
        <taxon>Actinomycetes</taxon>
        <taxon>Streptosporangiales</taxon>
        <taxon>Thermomonosporaceae</taxon>
        <taxon>Actinomadura</taxon>
    </lineage>
</organism>
<feature type="region of interest" description="Disordered" evidence="1">
    <location>
        <begin position="72"/>
        <end position="159"/>
    </location>
</feature>
<dbReference type="PRINTS" id="PR01217">
    <property type="entry name" value="PRICHEXTENSN"/>
</dbReference>
<protein>
    <recommendedName>
        <fullName evidence="5">DUF3040 domain-containing protein</fullName>
    </recommendedName>
</protein>
<keyword evidence="2" id="KW-0472">Membrane</keyword>
<keyword evidence="2" id="KW-1133">Transmembrane helix</keyword>
<dbReference type="RefSeq" id="WP_344592947.1">
    <property type="nucleotide sequence ID" value="NZ_BAAARW010000020.1"/>
</dbReference>
<feature type="compositionally biased region" description="Pro residues" evidence="1">
    <location>
        <begin position="77"/>
        <end position="98"/>
    </location>
</feature>
<feature type="compositionally biased region" description="Pro residues" evidence="1">
    <location>
        <begin position="147"/>
        <end position="159"/>
    </location>
</feature>
<evidence type="ECO:0008006" key="5">
    <source>
        <dbReference type="Google" id="ProtNLM"/>
    </source>
</evidence>
<dbReference type="EMBL" id="BAAARW010000020">
    <property type="protein sequence ID" value="GAA2434763.1"/>
    <property type="molecule type" value="Genomic_DNA"/>
</dbReference>
<accession>A0ABN3JQ39</accession>
<proteinExistence type="predicted"/>
<comment type="caution">
    <text evidence="3">The sequence shown here is derived from an EMBL/GenBank/DDBJ whole genome shotgun (WGS) entry which is preliminary data.</text>
</comment>
<name>A0ABN3JQ39_9ACTN</name>
<sequence>MNDELETLVREHYRRAADGIHPDPALLHRLQNPGPGRPARPGTAWRRLFKWAVPVLAATAVAVALVFLWPGEERAPAPGPMGPPPGTTAPSTPTPSTPAPMSTRPGAPSRVPEDEPPVTARPPYRKPQPSGPAPSAPPGVPQSSARPPEPSATPAPGRP</sequence>
<reference evidence="3 4" key="1">
    <citation type="journal article" date="2019" name="Int. J. Syst. Evol. Microbiol.">
        <title>The Global Catalogue of Microorganisms (GCM) 10K type strain sequencing project: providing services to taxonomists for standard genome sequencing and annotation.</title>
        <authorList>
            <consortium name="The Broad Institute Genomics Platform"/>
            <consortium name="The Broad Institute Genome Sequencing Center for Infectious Disease"/>
            <person name="Wu L."/>
            <person name="Ma J."/>
        </authorList>
    </citation>
    <scope>NUCLEOTIDE SEQUENCE [LARGE SCALE GENOMIC DNA]</scope>
    <source>
        <strain evidence="3 4">JCM 3325</strain>
    </source>
</reference>
<feature type="transmembrane region" description="Helical" evidence="2">
    <location>
        <begin position="48"/>
        <end position="69"/>
    </location>
</feature>